<dbReference type="InterPro" id="IPR050266">
    <property type="entry name" value="AB_hydrolase_sf"/>
</dbReference>
<dbReference type="AlphaFoldDB" id="A0A1H7UKU6"/>
<dbReference type="PANTHER" id="PTHR43798">
    <property type="entry name" value="MONOACYLGLYCEROL LIPASE"/>
    <property type="match status" value="1"/>
</dbReference>
<dbReference type="InterPro" id="IPR000073">
    <property type="entry name" value="AB_hydrolase_1"/>
</dbReference>
<evidence type="ECO:0000313" key="3">
    <source>
        <dbReference type="Proteomes" id="UP000198677"/>
    </source>
</evidence>
<dbReference type="PRINTS" id="PR00412">
    <property type="entry name" value="EPOXHYDRLASE"/>
</dbReference>
<dbReference type="EMBL" id="FOAW01000018">
    <property type="protein sequence ID" value="SEL97365.1"/>
    <property type="molecule type" value="Genomic_DNA"/>
</dbReference>
<gene>
    <name evidence="2" type="ORF">SAMN05444583_11894</name>
</gene>
<dbReference type="Gene3D" id="3.40.50.1820">
    <property type="entry name" value="alpha/beta hydrolase"/>
    <property type="match status" value="1"/>
</dbReference>
<sequence>MSGMGEIHIHRFGPPAGRPVLALHGLTGHGRRWQHLAEAHLPEARVIAPDLRGHGRSTWSPPWGIADHVDDLVAVLESETTEPVVLVGHSYGGAIAVHLARRVPERVRALVLLDPALGLEPALMAEVADLTVRFPDYTDAAEARSEKVHGAWADVATEVLDAELTEHLIDREGGRVGWRMSIPAIVASWGELARPFVLPPADLPTILVQAMRVQPPYVTPAFRTALSAHLGDRLTVVEMDVDHMVGQARPADVAELIGKLL</sequence>
<dbReference type="SUPFAM" id="SSF53474">
    <property type="entry name" value="alpha/beta-Hydrolases"/>
    <property type="match status" value="1"/>
</dbReference>
<organism evidence="2 3">
    <name type="scientific">Rhodococcus maanshanensis</name>
    <dbReference type="NCBI Taxonomy" id="183556"/>
    <lineage>
        <taxon>Bacteria</taxon>
        <taxon>Bacillati</taxon>
        <taxon>Actinomycetota</taxon>
        <taxon>Actinomycetes</taxon>
        <taxon>Mycobacteriales</taxon>
        <taxon>Nocardiaceae</taxon>
        <taxon>Rhodococcus</taxon>
    </lineage>
</organism>
<dbReference type="Pfam" id="PF00561">
    <property type="entry name" value="Abhydrolase_1"/>
    <property type="match status" value="1"/>
</dbReference>
<protein>
    <submittedName>
        <fullName evidence="2">Lipase</fullName>
    </submittedName>
</protein>
<evidence type="ECO:0000259" key="1">
    <source>
        <dbReference type="Pfam" id="PF00561"/>
    </source>
</evidence>
<dbReference type="InterPro" id="IPR029058">
    <property type="entry name" value="AB_hydrolase_fold"/>
</dbReference>
<dbReference type="Proteomes" id="UP000198677">
    <property type="component" value="Unassembled WGS sequence"/>
</dbReference>
<reference evidence="3" key="1">
    <citation type="submission" date="2016-10" db="EMBL/GenBank/DDBJ databases">
        <authorList>
            <person name="Varghese N."/>
            <person name="Submissions S."/>
        </authorList>
    </citation>
    <scope>NUCLEOTIDE SEQUENCE [LARGE SCALE GENOMIC DNA]</scope>
    <source>
        <strain evidence="3">DSM 44675</strain>
    </source>
</reference>
<dbReference type="PRINTS" id="PR00111">
    <property type="entry name" value="ABHYDROLASE"/>
</dbReference>
<accession>A0A1H7UKU6</accession>
<evidence type="ECO:0000313" key="2">
    <source>
        <dbReference type="EMBL" id="SEL97365.1"/>
    </source>
</evidence>
<dbReference type="GO" id="GO:0016020">
    <property type="term" value="C:membrane"/>
    <property type="evidence" value="ECO:0007669"/>
    <property type="project" value="TreeGrafter"/>
</dbReference>
<feature type="domain" description="AB hydrolase-1" evidence="1">
    <location>
        <begin position="19"/>
        <end position="133"/>
    </location>
</feature>
<keyword evidence="3" id="KW-1185">Reference proteome</keyword>
<name>A0A1H7UKU6_9NOCA</name>
<dbReference type="PANTHER" id="PTHR43798:SF33">
    <property type="entry name" value="HYDROLASE, PUTATIVE (AFU_ORTHOLOGUE AFUA_2G14860)-RELATED"/>
    <property type="match status" value="1"/>
</dbReference>
<dbReference type="RefSeq" id="WP_072752460.1">
    <property type="nucleotide sequence ID" value="NZ_FOAW01000018.1"/>
</dbReference>
<dbReference type="InterPro" id="IPR000639">
    <property type="entry name" value="Epox_hydrolase-like"/>
</dbReference>
<dbReference type="GO" id="GO:0003824">
    <property type="term" value="F:catalytic activity"/>
    <property type="evidence" value="ECO:0007669"/>
    <property type="project" value="InterPro"/>
</dbReference>
<proteinExistence type="predicted"/>